<organism evidence="2 3">
    <name type="scientific">Patulibacter medicamentivorans</name>
    <dbReference type="NCBI Taxonomy" id="1097667"/>
    <lineage>
        <taxon>Bacteria</taxon>
        <taxon>Bacillati</taxon>
        <taxon>Actinomycetota</taxon>
        <taxon>Thermoleophilia</taxon>
        <taxon>Solirubrobacterales</taxon>
        <taxon>Patulibacteraceae</taxon>
        <taxon>Patulibacter</taxon>
    </lineage>
</organism>
<keyword evidence="3" id="KW-1185">Reference proteome</keyword>
<gene>
    <name evidence="2" type="ORF">PAI11_19340</name>
</gene>
<dbReference type="PROSITE" id="PS51353">
    <property type="entry name" value="ARSC"/>
    <property type="match status" value="1"/>
</dbReference>
<protein>
    <submittedName>
        <fullName evidence="2">Arsenate reductase</fullName>
        <ecNumber evidence="2">1.20.4.1</ecNumber>
    </submittedName>
</protein>
<dbReference type="InterPro" id="IPR006660">
    <property type="entry name" value="Arsenate_reductase-like"/>
</dbReference>
<dbReference type="Gene3D" id="3.40.30.10">
    <property type="entry name" value="Glutaredoxin"/>
    <property type="match status" value="1"/>
</dbReference>
<dbReference type="InterPro" id="IPR036249">
    <property type="entry name" value="Thioredoxin-like_sf"/>
</dbReference>
<dbReference type="OrthoDB" id="9790554at2"/>
<dbReference type="Pfam" id="PF03960">
    <property type="entry name" value="ArsC"/>
    <property type="match status" value="1"/>
</dbReference>
<evidence type="ECO:0000256" key="1">
    <source>
        <dbReference type="PROSITE-ProRule" id="PRU01282"/>
    </source>
</evidence>
<dbReference type="AlphaFoldDB" id="H0E547"/>
<dbReference type="PANTHER" id="PTHR30041">
    <property type="entry name" value="ARSENATE REDUCTASE"/>
    <property type="match status" value="1"/>
</dbReference>
<dbReference type="EC" id="1.20.4.1" evidence="2"/>
<name>H0E547_9ACTN</name>
<accession>H0E547</accession>
<dbReference type="PANTHER" id="PTHR30041:SF4">
    <property type="entry name" value="ARSENATE REDUCTASE"/>
    <property type="match status" value="1"/>
</dbReference>
<dbReference type="SUPFAM" id="SSF52833">
    <property type="entry name" value="Thioredoxin-like"/>
    <property type="match status" value="1"/>
</dbReference>
<reference evidence="2 3" key="1">
    <citation type="journal article" date="2013" name="Biodegradation">
        <title>Quantitative proteomic analysis of ibuprofen-degrading Patulibacter sp. strain I11.</title>
        <authorList>
            <person name="Almeida B."/>
            <person name="Kjeldal H."/>
            <person name="Lolas I."/>
            <person name="Knudsen A.D."/>
            <person name="Carvalho G."/>
            <person name="Nielsen K.L."/>
            <person name="Barreto Crespo M.T."/>
            <person name="Stensballe A."/>
            <person name="Nielsen J.L."/>
        </authorList>
    </citation>
    <scope>NUCLEOTIDE SEQUENCE [LARGE SCALE GENOMIC DNA]</scope>
    <source>
        <strain evidence="2 3">I11</strain>
    </source>
</reference>
<dbReference type="RefSeq" id="WP_007573949.1">
    <property type="nucleotide sequence ID" value="NZ_AGUD01000135.1"/>
</dbReference>
<comment type="similarity">
    <text evidence="1">Belongs to the ArsC family.</text>
</comment>
<evidence type="ECO:0000313" key="3">
    <source>
        <dbReference type="Proteomes" id="UP000005143"/>
    </source>
</evidence>
<comment type="caution">
    <text evidence="2">The sequence shown here is derived from an EMBL/GenBank/DDBJ whole genome shotgun (WGS) entry which is preliminary data.</text>
</comment>
<sequence length="116" mass="12890">MAALTVYEKPTCTTCRKLHALLVERGVDVESVNYHVTGLTEPELRGLIAKTGVAPHELLRKREPLVKERGLGPETDPDELIALMVEHPALLERPVVVRGDRAVLARPVERVLELLD</sequence>
<proteinExistence type="inferred from homology"/>
<evidence type="ECO:0000313" key="2">
    <source>
        <dbReference type="EMBL" id="EHN11214.1"/>
    </source>
</evidence>
<dbReference type="GO" id="GO:0008794">
    <property type="term" value="F:arsenate reductase (glutaredoxin) activity"/>
    <property type="evidence" value="ECO:0007669"/>
    <property type="project" value="UniProtKB-EC"/>
</dbReference>
<keyword evidence="2" id="KW-0560">Oxidoreductase</keyword>
<dbReference type="Proteomes" id="UP000005143">
    <property type="component" value="Unassembled WGS sequence"/>
</dbReference>
<dbReference type="EMBL" id="AGUD01000135">
    <property type="protein sequence ID" value="EHN11214.1"/>
    <property type="molecule type" value="Genomic_DNA"/>
</dbReference>